<protein>
    <submittedName>
        <fullName evidence="1">Unnamed protein product</fullName>
    </submittedName>
</protein>
<organism evidence="1 2">
    <name type="scientific">Phytophthora fragariaefolia</name>
    <dbReference type="NCBI Taxonomy" id="1490495"/>
    <lineage>
        <taxon>Eukaryota</taxon>
        <taxon>Sar</taxon>
        <taxon>Stramenopiles</taxon>
        <taxon>Oomycota</taxon>
        <taxon>Peronosporomycetes</taxon>
        <taxon>Peronosporales</taxon>
        <taxon>Peronosporaceae</taxon>
        <taxon>Phytophthora</taxon>
    </lineage>
</organism>
<evidence type="ECO:0000313" key="2">
    <source>
        <dbReference type="Proteomes" id="UP001165121"/>
    </source>
</evidence>
<dbReference type="Proteomes" id="UP001165121">
    <property type="component" value="Unassembled WGS sequence"/>
</dbReference>
<dbReference type="AlphaFoldDB" id="A0A9W7D2V7"/>
<proteinExistence type="predicted"/>
<name>A0A9W7D2V7_9STRA</name>
<gene>
    <name evidence="1" type="ORF">Pfra01_002087100</name>
</gene>
<dbReference type="EMBL" id="BSXT01002920">
    <property type="protein sequence ID" value="GMF51554.1"/>
    <property type="molecule type" value="Genomic_DNA"/>
</dbReference>
<comment type="caution">
    <text evidence="1">The sequence shown here is derived from an EMBL/GenBank/DDBJ whole genome shotgun (WGS) entry which is preliminary data.</text>
</comment>
<keyword evidence="2" id="KW-1185">Reference proteome</keyword>
<accession>A0A9W7D2V7</accession>
<evidence type="ECO:0000313" key="1">
    <source>
        <dbReference type="EMBL" id="GMF51554.1"/>
    </source>
</evidence>
<reference evidence="1" key="1">
    <citation type="submission" date="2023-04" db="EMBL/GenBank/DDBJ databases">
        <title>Phytophthora fragariaefolia NBRC 109709.</title>
        <authorList>
            <person name="Ichikawa N."/>
            <person name="Sato H."/>
            <person name="Tonouchi N."/>
        </authorList>
    </citation>
    <scope>NUCLEOTIDE SEQUENCE</scope>
    <source>
        <strain evidence="1">NBRC 109709</strain>
    </source>
</reference>
<sequence>MDPDDVSTDGLLASPLLRRSRDPEHLANDRKAKVCRELLRSRLVEAKLEYIAKYSVKLLNEHDELATVLANEKEETARLAATLGIVLSDEMVGHLNLHRGTVWTDAIAMFDQGAVWMDMTYFLHEQRDHPTVLNNGSTIRILDPRPSDNVCAISATVSTTGRNGAGEGSLGEHGYGAARGRGAARCRGVPCHEGLPMPNALASGRACEDTDRPIEATARTTGVTTTATGREAFNNAFWSGS</sequence>